<feature type="domain" description="Protein kinase" evidence="10">
    <location>
        <begin position="52"/>
        <end position="305"/>
    </location>
</feature>
<dbReference type="Gene3D" id="1.10.510.10">
    <property type="entry name" value="Transferase(Phosphotransferase) domain 1"/>
    <property type="match status" value="1"/>
</dbReference>
<dbReference type="GO" id="GO:0005789">
    <property type="term" value="C:endoplasmic reticulum membrane"/>
    <property type="evidence" value="ECO:0007669"/>
    <property type="project" value="TreeGrafter"/>
</dbReference>
<dbReference type="GO" id="GO:0006493">
    <property type="term" value="P:protein O-linked glycosylation"/>
    <property type="evidence" value="ECO:0007669"/>
    <property type="project" value="InterPro"/>
</dbReference>
<evidence type="ECO:0000256" key="6">
    <source>
        <dbReference type="ARBA" id="ARBA00022989"/>
    </source>
</evidence>
<keyword evidence="2" id="KW-0812">Transmembrane</keyword>
<dbReference type="GO" id="GO:0005524">
    <property type="term" value="F:ATP binding"/>
    <property type="evidence" value="ECO:0007669"/>
    <property type="project" value="UniProtKB-KW"/>
</dbReference>
<evidence type="ECO:0000256" key="4">
    <source>
        <dbReference type="ARBA" id="ARBA00022777"/>
    </source>
</evidence>
<evidence type="ECO:0000256" key="3">
    <source>
        <dbReference type="ARBA" id="ARBA00022741"/>
    </source>
</evidence>
<keyword evidence="3" id="KW-0547">Nucleotide-binding</keyword>
<dbReference type="GO" id="GO:0004672">
    <property type="term" value="F:protein kinase activity"/>
    <property type="evidence" value="ECO:0007669"/>
    <property type="project" value="InterPro"/>
</dbReference>
<keyword evidence="5" id="KW-0067">ATP-binding</keyword>
<evidence type="ECO:0000256" key="8">
    <source>
        <dbReference type="ARBA" id="ARBA00037847"/>
    </source>
</evidence>
<dbReference type="PANTHER" id="PTHR22618">
    <property type="entry name" value="PROTEIN O-MANNOSE KINASE"/>
    <property type="match status" value="1"/>
</dbReference>
<keyword evidence="1" id="KW-0808">Transferase</keyword>
<evidence type="ECO:0000256" key="1">
    <source>
        <dbReference type="ARBA" id="ARBA00022679"/>
    </source>
</evidence>
<keyword evidence="4" id="KW-0418">Kinase</keyword>
<dbReference type="PROSITE" id="PS50011">
    <property type="entry name" value="PROTEIN_KINASE_DOM"/>
    <property type="match status" value="1"/>
</dbReference>
<evidence type="ECO:0000256" key="9">
    <source>
        <dbReference type="SAM" id="SignalP"/>
    </source>
</evidence>
<protein>
    <recommendedName>
        <fullName evidence="10">Protein kinase domain-containing protein</fullName>
    </recommendedName>
</protein>
<reference evidence="11" key="2">
    <citation type="submission" date="2014-07" db="EMBL/GenBank/DDBJ databases">
        <authorList>
            <person name="Hull J."/>
        </authorList>
    </citation>
    <scope>NUCLEOTIDE SEQUENCE</scope>
</reference>
<evidence type="ECO:0000259" key="10">
    <source>
        <dbReference type="PROSITE" id="PS50011"/>
    </source>
</evidence>
<organism evidence="11">
    <name type="scientific">Lygus hesperus</name>
    <name type="common">Western plant bug</name>
    <dbReference type="NCBI Taxonomy" id="30085"/>
    <lineage>
        <taxon>Eukaryota</taxon>
        <taxon>Metazoa</taxon>
        <taxon>Ecdysozoa</taxon>
        <taxon>Arthropoda</taxon>
        <taxon>Hexapoda</taxon>
        <taxon>Insecta</taxon>
        <taxon>Pterygota</taxon>
        <taxon>Neoptera</taxon>
        <taxon>Paraneoptera</taxon>
        <taxon>Hemiptera</taxon>
        <taxon>Heteroptera</taxon>
        <taxon>Panheteroptera</taxon>
        <taxon>Cimicomorpha</taxon>
        <taxon>Miridae</taxon>
        <taxon>Mirini</taxon>
        <taxon>Lygus</taxon>
    </lineage>
</organism>
<dbReference type="InterPro" id="IPR039318">
    <property type="entry name" value="POMK"/>
</dbReference>
<keyword evidence="9" id="KW-0732">Signal</keyword>
<comment type="subcellular location">
    <subcellularLocation>
        <location evidence="8">Endomembrane system</location>
        <topology evidence="8">Single-pass membrane protein</topology>
    </subcellularLocation>
</comment>
<dbReference type="SUPFAM" id="SSF56112">
    <property type="entry name" value="Protein kinase-like (PK-like)"/>
    <property type="match status" value="1"/>
</dbReference>
<evidence type="ECO:0000256" key="7">
    <source>
        <dbReference type="ARBA" id="ARBA00023136"/>
    </source>
</evidence>
<gene>
    <name evidence="11" type="ORF">CM83_27941</name>
</gene>
<evidence type="ECO:0000313" key="11">
    <source>
        <dbReference type="EMBL" id="JAG29675.1"/>
    </source>
</evidence>
<keyword evidence="7" id="KW-0472">Membrane</keyword>
<dbReference type="InterPro" id="IPR000719">
    <property type="entry name" value="Prot_kinase_dom"/>
</dbReference>
<dbReference type="InterPro" id="IPR011009">
    <property type="entry name" value="Kinase-like_dom_sf"/>
</dbReference>
<dbReference type="PANTHER" id="PTHR22618:SF2">
    <property type="entry name" value="PROTEIN O-MANNOSE KINASE"/>
    <property type="match status" value="1"/>
</dbReference>
<reference evidence="11" key="1">
    <citation type="journal article" date="2014" name="PLoS ONE">
        <title>Transcriptome-Based Identification of ABC Transporters in the Western Tarnished Plant Bug Lygus hesperus.</title>
        <authorList>
            <person name="Hull J.J."/>
            <person name="Chaney K."/>
            <person name="Geib S.M."/>
            <person name="Fabrick J.A."/>
            <person name="Brent C.S."/>
            <person name="Walsh D."/>
            <person name="Lavine L.C."/>
        </authorList>
    </citation>
    <scope>NUCLEOTIDE SEQUENCE</scope>
</reference>
<proteinExistence type="predicted"/>
<feature type="chain" id="PRO_5002070824" description="Protein kinase domain-containing protein" evidence="9">
    <location>
        <begin position="23"/>
        <end position="305"/>
    </location>
</feature>
<dbReference type="GO" id="GO:0019200">
    <property type="term" value="F:carbohydrate kinase activity"/>
    <property type="evidence" value="ECO:0007669"/>
    <property type="project" value="InterPro"/>
</dbReference>
<feature type="signal peptide" evidence="9">
    <location>
        <begin position="1"/>
        <end position="22"/>
    </location>
</feature>
<evidence type="ECO:0000256" key="5">
    <source>
        <dbReference type="ARBA" id="ARBA00022840"/>
    </source>
</evidence>
<keyword evidence="6" id="KW-1133">Transmembrane helix</keyword>
<name>A0A0A9YJJ6_LYGHE</name>
<accession>A0A0A9YJJ6</accession>
<sequence length="305" mass="34761">MIQSRSWLLFCSLLVIIHSVIDHKLKCAKGKFKVGNMTECLPYLSCADFQDIRILKLIGYGAVKWVFLASWNDVSIAVSSLKNPLYFDDFHAGLKVMKQLNPSRYVNQLVGYCEQENVYATEYQQMNNANILKYILGDLNRTVPLSKKLCINYIEILKFIHNSPIGMRLNCDSNSIEKILSQLLVTDELNLVLNDVDALPELNANFSITCGRNISLTSAPLSPPELIDVSSKAFTLGYTDKSDVWKVPDVCNYLFTLENLSALRYTLFSINKRCKNRDPFERPSSSELFDLYRELLMCSKSDMCK</sequence>
<evidence type="ECO:0000256" key="2">
    <source>
        <dbReference type="ARBA" id="ARBA00022692"/>
    </source>
</evidence>
<dbReference type="AlphaFoldDB" id="A0A0A9YJJ6"/>
<dbReference type="EMBL" id="GBHO01013929">
    <property type="protein sequence ID" value="JAG29675.1"/>
    <property type="molecule type" value="Transcribed_RNA"/>
</dbReference>